<dbReference type="Proteomes" id="UP001183607">
    <property type="component" value="Unassembled WGS sequence"/>
</dbReference>
<proteinExistence type="predicted"/>
<evidence type="ECO:0000313" key="3">
    <source>
        <dbReference type="Proteomes" id="UP001183607"/>
    </source>
</evidence>
<reference evidence="3" key="1">
    <citation type="submission" date="2023-07" db="EMBL/GenBank/DDBJ databases">
        <title>30 novel species of actinomycetes from the DSMZ collection.</title>
        <authorList>
            <person name="Nouioui I."/>
        </authorList>
    </citation>
    <scope>NUCLEOTIDE SEQUENCE [LARGE SCALE GENOMIC DNA]</scope>
    <source>
        <strain evidence="3">DSM 41982</strain>
    </source>
</reference>
<organism evidence="2 3">
    <name type="scientific">Streptomyces evansiae</name>
    <dbReference type="NCBI Taxonomy" id="3075535"/>
    <lineage>
        <taxon>Bacteria</taxon>
        <taxon>Bacillati</taxon>
        <taxon>Actinomycetota</taxon>
        <taxon>Actinomycetes</taxon>
        <taxon>Kitasatosporales</taxon>
        <taxon>Streptomycetaceae</taxon>
        <taxon>Streptomyces</taxon>
    </lineage>
</organism>
<comment type="caution">
    <text evidence="2">The sequence shown here is derived from an EMBL/GenBank/DDBJ whole genome shotgun (WGS) entry which is preliminary data.</text>
</comment>
<gene>
    <name evidence="2" type="ORF">RM574_07030</name>
</gene>
<dbReference type="Gene3D" id="1.20.58.520">
    <property type="entry name" value="Amidohydrolase"/>
    <property type="match status" value="1"/>
</dbReference>
<dbReference type="Gene3D" id="3.30.110.90">
    <property type="entry name" value="Amidohydrolase"/>
    <property type="match status" value="1"/>
</dbReference>
<dbReference type="Pfam" id="PF01979">
    <property type="entry name" value="Amidohydro_1"/>
    <property type="match status" value="1"/>
</dbReference>
<dbReference type="Gene3D" id="2.30.40.10">
    <property type="entry name" value="Urease, subunit C, domain 1"/>
    <property type="match status" value="1"/>
</dbReference>
<protein>
    <submittedName>
        <fullName evidence="2">Amidohydrolase family protein</fullName>
    </submittedName>
</protein>
<sequence length="367" mass="37993">MPHAPTDTSPEPFALTRVRVFDGEKLLPPATVLVDGPLIGDPAGARGAREIDGGGGVLLPGLIDAHVHLSDTDTLRAFARYGITTALDMGTWPADRVDALRGRAGLTDIRSSTVGASSPASAHAARLGLPAGALVAGPGDAERFVAERVAEGADHIKIVIDLPGFAQETVTALVAAAHRHGLRTVAHASALGAVRMARHAGVDVLTHAPLDRPLEDADVEWAAREGRVIVPTLTMMADIVTALARPGAPGPSYEAARASVEALHRAGVPVLAGTDSNDTAAAPASPPHGESIHKELELLTGAGLTPVEALRAATVLPARHFGLDDRGVIAPGKRADLVLLADDPLTDIRATRTVQRVWCAGTEYPRP</sequence>
<dbReference type="InterPro" id="IPR051781">
    <property type="entry name" value="Metallo-dep_Hydrolase"/>
</dbReference>
<dbReference type="InterPro" id="IPR011059">
    <property type="entry name" value="Metal-dep_hydrolase_composite"/>
</dbReference>
<dbReference type="Gene3D" id="3.40.50.10910">
    <property type="entry name" value="Amidohydrolase"/>
    <property type="match status" value="1"/>
</dbReference>
<dbReference type="InterPro" id="IPR006680">
    <property type="entry name" value="Amidohydro-rel"/>
</dbReference>
<feature type="domain" description="Amidohydrolase-related" evidence="1">
    <location>
        <begin position="57"/>
        <end position="362"/>
    </location>
</feature>
<dbReference type="SUPFAM" id="SSF51556">
    <property type="entry name" value="Metallo-dependent hydrolases"/>
    <property type="match status" value="1"/>
</dbReference>
<dbReference type="RefSeq" id="WP_007823365.1">
    <property type="nucleotide sequence ID" value="NZ_JAVRER010000008.1"/>
</dbReference>
<dbReference type="AlphaFoldDB" id="A0ABD5E4N8"/>
<evidence type="ECO:0000313" key="2">
    <source>
        <dbReference type="EMBL" id="MDT0415245.1"/>
    </source>
</evidence>
<dbReference type="EMBL" id="JAVRER010000008">
    <property type="protein sequence ID" value="MDT0415245.1"/>
    <property type="molecule type" value="Genomic_DNA"/>
</dbReference>
<dbReference type="SUPFAM" id="SSF51338">
    <property type="entry name" value="Composite domain of metallo-dependent hydrolases"/>
    <property type="match status" value="1"/>
</dbReference>
<dbReference type="InterPro" id="IPR032466">
    <property type="entry name" value="Metal_Hydrolase"/>
</dbReference>
<dbReference type="PANTHER" id="PTHR43135">
    <property type="entry name" value="ALPHA-D-RIBOSE 1-METHYLPHOSPHONATE 5-TRIPHOSPHATE DIPHOSPHATASE"/>
    <property type="match status" value="1"/>
</dbReference>
<accession>A0ABD5E4N8</accession>
<name>A0ABD5E4N8_9ACTN</name>
<dbReference type="PANTHER" id="PTHR43135:SF3">
    <property type="entry name" value="ALPHA-D-RIBOSE 1-METHYLPHOSPHONATE 5-TRIPHOSPHATE DIPHOSPHATASE"/>
    <property type="match status" value="1"/>
</dbReference>
<evidence type="ECO:0000259" key="1">
    <source>
        <dbReference type="Pfam" id="PF01979"/>
    </source>
</evidence>